<evidence type="ECO:0000313" key="1">
    <source>
        <dbReference type="EMBL" id="ABX42037.1"/>
    </source>
</evidence>
<sequence length="106" mass="12152">MRNCSSYLEIGSRWGGTFIVICEVLRRMNPGFKRAIAVDLIEETPFIERYSNIAKDDGLEIVYFKGSSTSDEFKRMITEYKPDISLVDGDHKIAGALKDHMLVRQF</sequence>
<evidence type="ECO:0008006" key="3">
    <source>
        <dbReference type="Google" id="ProtNLM"/>
    </source>
</evidence>
<gene>
    <name evidence="1" type="ordered locus">Cphy_1665</name>
</gene>
<name>A9KRG3_LACP7</name>
<dbReference type="KEGG" id="cpy:Cphy_1665"/>
<organism evidence="1 2">
    <name type="scientific">Lachnoclostridium phytofermentans (strain ATCC 700394 / DSM 18823 / ISDg)</name>
    <name type="common">Clostridium phytofermentans</name>
    <dbReference type="NCBI Taxonomy" id="357809"/>
    <lineage>
        <taxon>Bacteria</taxon>
        <taxon>Bacillati</taxon>
        <taxon>Bacillota</taxon>
        <taxon>Clostridia</taxon>
        <taxon>Lachnospirales</taxon>
        <taxon>Lachnospiraceae</taxon>
    </lineage>
</organism>
<dbReference type="eggNOG" id="COG3510">
    <property type="taxonomic scope" value="Bacteria"/>
</dbReference>
<keyword evidence="2" id="KW-1185">Reference proteome</keyword>
<dbReference type="Gene3D" id="3.40.50.150">
    <property type="entry name" value="Vaccinia Virus protein VP39"/>
    <property type="match status" value="1"/>
</dbReference>
<proteinExistence type="predicted"/>
<dbReference type="Proteomes" id="UP000000370">
    <property type="component" value="Chromosome"/>
</dbReference>
<protein>
    <recommendedName>
        <fullName evidence="3">Rhamnosyl O-methyltransferase</fullName>
    </recommendedName>
</protein>
<reference evidence="2" key="1">
    <citation type="submission" date="2007-11" db="EMBL/GenBank/DDBJ databases">
        <title>Complete genome sequence of Clostridium phytofermentans ISDg.</title>
        <authorList>
            <person name="Leschine S.B."/>
            <person name="Warnick T.A."/>
            <person name="Blanchard J.L."/>
            <person name="Schnell D.J."/>
            <person name="Petit E.L."/>
            <person name="LaTouf W.G."/>
            <person name="Copeland A."/>
            <person name="Lucas S."/>
            <person name="Lapidus A."/>
            <person name="Barry K."/>
            <person name="Glavina del Rio T."/>
            <person name="Dalin E."/>
            <person name="Tice H."/>
            <person name="Pitluck S."/>
            <person name="Kiss H."/>
            <person name="Brettin T."/>
            <person name="Bruce D."/>
            <person name="Detter J.C."/>
            <person name="Han C."/>
            <person name="Kuske C."/>
            <person name="Schmutz J."/>
            <person name="Larimer F."/>
            <person name="Land M."/>
            <person name="Hauser L."/>
            <person name="Kyrpides N."/>
            <person name="Kim E.A."/>
            <person name="Richardson P."/>
        </authorList>
    </citation>
    <scope>NUCLEOTIDE SEQUENCE [LARGE SCALE GENOMIC DNA]</scope>
    <source>
        <strain evidence="2">ATCC 700394 / DSM 18823 / ISDg</strain>
    </source>
</reference>
<dbReference type="EMBL" id="CP000885">
    <property type="protein sequence ID" value="ABX42037.1"/>
    <property type="molecule type" value="Genomic_DNA"/>
</dbReference>
<evidence type="ECO:0000313" key="2">
    <source>
        <dbReference type="Proteomes" id="UP000000370"/>
    </source>
</evidence>
<dbReference type="HOGENOM" id="CLU_2218512_0_0_9"/>
<accession>A9KRG3</accession>
<dbReference type="InterPro" id="IPR029063">
    <property type="entry name" value="SAM-dependent_MTases_sf"/>
</dbReference>
<dbReference type="AlphaFoldDB" id="A9KRG3"/>